<feature type="signal peptide" evidence="1">
    <location>
        <begin position="1"/>
        <end position="27"/>
    </location>
</feature>
<evidence type="ECO:0000259" key="2">
    <source>
        <dbReference type="Pfam" id="PF13529"/>
    </source>
</evidence>
<dbReference type="InterPro" id="IPR039564">
    <property type="entry name" value="Peptidase_C39-like"/>
</dbReference>
<dbReference type="EMBL" id="SDPP02000004">
    <property type="protein sequence ID" value="KAA1374915.1"/>
    <property type="molecule type" value="Genomic_DNA"/>
</dbReference>
<reference evidence="3" key="1">
    <citation type="submission" date="2019-09" db="EMBL/GenBank/DDBJ databases">
        <authorList>
            <person name="Li J."/>
        </authorList>
    </citation>
    <scope>NUCLEOTIDE SEQUENCE [LARGE SCALE GENOMIC DNA]</scope>
    <source>
        <strain evidence="3">NRBC 14897</strain>
    </source>
</reference>
<dbReference type="OrthoDB" id="3385524at2"/>
<gene>
    <name evidence="3" type="ORF">ESP62_016220</name>
</gene>
<feature type="chain" id="PRO_5038393244" description="Peptidase C39-like domain-containing protein" evidence="1">
    <location>
        <begin position="28"/>
        <end position="307"/>
    </location>
</feature>
<name>A0A641AKG4_9ACTN</name>
<dbReference type="RefSeq" id="WP_129185423.1">
    <property type="nucleotide sequence ID" value="NZ_JAGIOG010000001.1"/>
</dbReference>
<keyword evidence="1" id="KW-0732">Signal</keyword>
<evidence type="ECO:0000313" key="4">
    <source>
        <dbReference type="Proteomes" id="UP001515100"/>
    </source>
</evidence>
<proteinExistence type="predicted"/>
<comment type="caution">
    <text evidence="3">The sequence shown here is derived from an EMBL/GenBank/DDBJ whole genome shotgun (WGS) entry which is preliminary data.</text>
</comment>
<feature type="domain" description="Peptidase C39-like" evidence="2">
    <location>
        <begin position="129"/>
        <end position="267"/>
    </location>
</feature>
<dbReference type="Pfam" id="PF13529">
    <property type="entry name" value="Peptidase_C39_2"/>
    <property type="match status" value="1"/>
</dbReference>
<dbReference type="AlphaFoldDB" id="A0A641AKG4"/>
<accession>A0A641AKG4</accession>
<dbReference type="Proteomes" id="UP001515100">
    <property type="component" value="Unassembled WGS sequence"/>
</dbReference>
<organism evidence="3 4">
    <name type="scientific">Aeromicrobium fastidiosum</name>
    <dbReference type="NCBI Taxonomy" id="52699"/>
    <lineage>
        <taxon>Bacteria</taxon>
        <taxon>Bacillati</taxon>
        <taxon>Actinomycetota</taxon>
        <taxon>Actinomycetes</taxon>
        <taxon>Propionibacteriales</taxon>
        <taxon>Nocardioidaceae</taxon>
        <taxon>Aeromicrobium</taxon>
    </lineage>
</organism>
<evidence type="ECO:0000256" key="1">
    <source>
        <dbReference type="SAM" id="SignalP"/>
    </source>
</evidence>
<protein>
    <recommendedName>
        <fullName evidence="2">Peptidase C39-like domain-containing protein</fullName>
    </recommendedName>
</protein>
<sequence length="307" mass="32355">MSSRRTRSLAVAAIVGALFAVSNPRTATASVQATDDSGPVFDGIGPGVDYVPGVDPEADARRALYTAYGEAVQGRLDASALTEAVETFEDTTGESVTEGAAPIPELAKVTTGMVAGKAATTAATTAHSLAVPYYSQGTDNNYCGPATAKMILAWEGHNTSAYNPSHNNTESRLATSDYLKTDLHGATNWGTKDMELGFDKFYGSNYLLQDDSPSVSSYVGTVVSHIDGFDAPAVGTHEPAGGYHYNGHPAGQTIRHWLVVKGYTTNAVGTTYLDSSTSIWTGVDQQFNYGNSAFVPRYITGYYGIAS</sequence>
<evidence type="ECO:0000313" key="3">
    <source>
        <dbReference type="EMBL" id="KAA1374915.1"/>
    </source>
</evidence>
<keyword evidence="4" id="KW-1185">Reference proteome</keyword>